<dbReference type="Gene3D" id="2.160.20.10">
    <property type="entry name" value="Single-stranded right-handed beta-helix, Pectin lyase-like"/>
    <property type="match status" value="1"/>
</dbReference>
<evidence type="ECO:0008006" key="3">
    <source>
        <dbReference type="Google" id="ProtNLM"/>
    </source>
</evidence>
<dbReference type="InterPro" id="IPR012334">
    <property type="entry name" value="Pectin_lyas_fold"/>
</dbReference>
<protein>
    <recommendedName>
        <fullName evidence="3">Pectate lyase superfamily protein domain-containing protein</fullName>
    </recommendedName>
</protein>
<gene>
    <name evidence="1" type="ORF">JKL49_07315</name>
</gene>
<dbReference type="AlphaFoldDB" id="A0A941CYV1"/>
<evidence type="ECO:0000313" key="1">
    <source>
        <dbReference type="EMBL" id="MBR7619195.1"/>
    </source>
</evidence>
<dbReference type="EMBL" id="JAGSGD010000001">
    <property type="protein sequence ID" value="MBR7619195.1"/>
    <property type="molecule type" value="Genomic_DNA"/>
</dbReference>
<evidence type="ECO:0000313" key="2">
    <source>
        <dbReference type="Proteomes" id="UP000622580"/>
    </source>
</evidence>
<name>A0A941CYV1_9CAUL</name>
<organism evidence="1 2">
    <name type="scientific">Phenylobacterium glaciei</name>
    <dbReference type="NCBI Taxonomy" id="2803784"/>
    <lineage>
        <taxon>Bacteria</taxon>
        <taxon>Pseudomonadati</taxon>
        <taxon>Pseudomonadota</taxon>
        <taxon>Alphaproteobacteria</taxon>
        <taxon>Caulobacterales</taxon>
        <taxon>Caulobacteraceae</taxon>
        <taxon>Phenylobacterium</taxon>
    </lineage>
</organism>
<dbReference type="Proteomes" id="UP000622580">
    <property type="component" value="Unassembled WGS sequence"/>
</dbReference>
<keyword evidence="2" id="KW-1185">Reference proteome</keyword>
<comment type="caution">
    <text evidence="1">The sequence shown here is derived from an EMBL/GenBank/DDBJ whole genome shotgun (WGS) entry which is preliminary data.</text>
</comment>
<reference evidence="1" key="1">
    <citation type="submission" date="2021-04" db="EMBL/GenBank/DDBJ databases">
        <title>Draft genome assembly of strain Phenylobacterium sp. 20VBR1 using MiniION and Illumina platforms.</title>
        <authorList>
            <person name="Thomas F.A."/>
            <person name="Krishnan K.P."/>
            <person name="Sinha R.K."/>
        </authorList>
    </citation>
    <scope>NUCLEOTIDE SEQUENCE</scope>
    <source>
        <strain evidence="1">20VBR1</strain>
    </source>
</reference>
<proteinExistence type="predicted"/>
<dbReference type="RefSeq" id="WP_215339423.1">
    <property type="nucleotide sequence ID" value="NZ_JAGSGD010000001.1"/>
</dbReference>
<accession>A0A941CYV1</accession>
<sequence>MASFAAALGVKLGSANDQRVFDAAEAAMKASPHGLYVKIAPGRYRLQRLRFGANSGYYADAPQTVILQQVRGSADAREETFVALDDPYATNWLFWGLTLDGGWRYGRSPYEADPEKDPWLDRQHAISFANAFSGRGDECFRANSPIGAQTPRGRYGELLIANFGGDGLRASGAGSQTASAIQIFRVGGRGMAWTTYDNNAVMIDIGETGREGFYCGPNCSSNRFEAMKIWYSGTRRRKGSTAGLVLDRASSNRFSSLQLQDTTGDGVMIDRGQDNSLMLGVQWQGQIDWMDAPVAALALKGAKNNRVLLNASMMFYSSKAYPAVRFLVRDFASDDGTFANGNILDIQSDGWPESAKAFEGPMESSNRLSLDGVMLNVPAKP</sequence>